<dbReference type="RefSeq" id="WP_381517374.1">
    <property type="nucleotide sequence ID" value="NZ_JBHULN010000001.1"/>
</dbReference>
<name>A0ABW5LW48_9BACT</name>
<organism evidence="1 2">
    <name type="scientific">Spirosoma soli</name>
    <dbReference type="NCBI Taxonomy" id="1770529"/>
    <lineage>
        <taxon>Bacteria</taxon>
        <taxon>Pseudomonadati</taxon>
        <taxon>Bacteroidota</taxon>
        <taxon>Cytophagia</taxon>
        <taxon>Cytophagales</taxon>
        <taxon>Cytophagaceae</taxon>
        <taxon>Spirosoma</taxon>
    </lineage>
</organism>
<evidence type="ECO:0008006" key="3">
    <source>
        <dbReference type="Google" id="ProtNLM"/>
    </source>
</evidence>
<dbReference type="Proteomes" id="UP001597469">
    <property type="component" value="Unassembled WGS sequence"/>
</dbReference>
<comment type="caution">
    <text evidence="1">The sequence shown here is derived from an EMBL/GenBank/DDBJ whole genome shotgun (WGS) entry which is preliminary data.</text>
</comment>
<sequence>MRTNLLSSLIQCVMLLSLLWGCGPKQVDPQLPPETATGQNTLGCLINGKVWLPGGKYRFGFGAVTMSYDPGYHQVLNISAEYNRGEQSLTFKKNGVKGPGTYRFEGDSTAGLVYRDESLPPGCGDFLGGTRYQPIQEGRLTITRLDVERRVIAGRFSFTLVQPGCDTIRITEGRFDLPLR</sequence>
<accession>A0ABW5LW48</accession>
<evidence type="ECO:0000313" key="2">
    <source>
        <dbReference type="Proteomes" id="UP001597469"/>
    </source>
</evidence>
<proteinExistence type="predicted"/>
<gene>
    <name evidence="1" type="ORF">ACFSUS_00150</name>
</gene>
<reference evidence="2" key="1">
    <citation type="journal article" date="2019" name="Int. J. Syst. Evol. Microbiol.">
        <title>The Global Catalogue of Microorganisms (GCM) 10K type strain sequencing project: providing services to taxonomists for standard genome sequencing and annotation.</title>
        <authorList>
            <consortium name="The Broad Institute Genomics Platform"/>
            <consortium name="The Broad Institute Genome Sequencing Center for Infectious Disease"/>
            <person name="Wu L."/>
            <person name="Ma J."/>
        </authorList>
    </citation>
    <scope>NUCLEOTIDE SEQUENCE [LARGE SCALE GENOMIC DNA]</scope>
    <source>
        <strain evidence="2">KCTC 42805</strain>
    </source>
</reference>
<protein>
    <recommendedName>
        <fullName evidence="3">Lipoprotein</fullName>
    </recommendedName>
</protein>
<keyword evidence="2" id="KW-1185">Reference proteome</keyword>
<dbReference type="EMBL" id="JBHULN010000001">
    <property type="protein sequence ID" value="MFD2569022.1"/>
    <property type="molecule type" value="Genomic_DNA"/>
</dbReference>
<evidence type="ECO:0000313" key="1">
    <source>
        <dbReference type="EMBL" id="MFD2569022.1"/>
    </source>
</evidence>